<evidence type="ECO:0000256" key="1">
    <source>
        <dbReference type="ARBA" id="ARBA00004370"/>
    </source>
</evidence>
<feature type="domain" description="Guanylate cyclase" evidence="7">
    <location>
        <begin position="5"/>
        <end position="129"/>
    </location>
</feature>
<proteinExistence type="predicted"/>
<dbReference type="PaxDb" id="55529-EKX54258"/>
<feature type="non-terminal residue" evidence="8">
    <location>
        <position position="170"/>
    </location>
</feature>
<dbReference type="PROSITE" id="PS50125">
    <property type="entry name" value="GUANYLATE_CYCLASE_2"/>
    <property type="match status" value="1"/>
</dbReference>
<evidence type="ECO:0000313" key="9">
    <source>
        <dbReference type="EnsemblProtists" id="EKX54258"/>
    </source>
</evidence>
<dbReference type="EnsemblProtists" id="EKX54258">
    <property type="protein sequence ID" value="EKX54258"/>
    <property type="gene ID" value="GUITHDRAFT_63904"/>
</dbReference>
<protein>
    <recommendedName>
        <fullName evidence="7">Guanylate cyclase domain-containing protein</fullName>
    </recommendedName>
</protein>
<organism evidence="8">
    <name type="scientific">Guillardia theta (strain CCMP2712)</name>
    <name type="common">Cryptophyte</name>
    <dbReference type="NCBI Taxonomy" id="905079"/>
    <lineage>
        <taxon>Eukaryota</taxon>
        <taxon>Cryptophyceae</taxon>
        <taxon>Pyrenomonadales</taxon>
        <taxon>Geminigeraceae</taxon>
        <taxon>Guillardia</taxon>
    </lineage>
</organism>
<dbReference type="HOGENOM" id="CLU_001072_6_2_1"/>
<dbReference type="GO" id="GO:0001653">
    <property type="term" value="F:peptide receptor activity"/>
    <property type="evidence" value="ECO:0007669"/>
    <property type="project" value="TreeGrafter"/>
</dbReference>
<dbReference type="SMART" id="SM00044">
    <property type="entry name" value="CYCc"/>
    <property type="match status" value="1"/>
</dbReference>
<reference evidence="9" key="3">
    <citation type="submission" date="2016-03" db="UniProtKB">
        <authorList>
            <consortium name="EnsemblProtists"/>
        </authorList>
    </citation>
    <scope>IDENTIFICATION</scope>
</reference>
<evidence type="ECO:0000256" key="6">
    <source>
        <dbReference type="ARBA" id="ARBA00023239"/>
    </source>
</evidence>
<evidence type="ECO:0000313" key="8">
    <source>
        <dbReference type="EMBL" id="EKX54258.1"/>
    </source>
</evidence>
<dbReference type="Proteomes" id="UP000011087">
    <property type="component" value="Unassembled WGS sequence"/>
</dbReference>
<name>L1K1L5_GUITC</name>
<keyword evidence="6" id="KW-0456">Lyase</keyword>
<dbReference type="AlphaFoldDB" id="L1K1L5"/>
<dbReference type="GeneID" id="17310668"/>
<dbReference type="RefSeq" id="XP_005841238.1">
    <property type="nucleotide sequence ID" value="XM_005841181.1"/>
</dbReference>
<dbReference type="PANTHER" id="PTHR11920">
    <property type="entry name" value="GUANYLYL CYCLASE"/>
    <property type="match status" value="1"/>
</dbReference>
<dbReference type="InterPro" id="IPR001054">
    <property type="entry name" value="A/G_cyclase"/>
</dbReference>
<dbReference type="SUPFAM" id="SSF55073">
    <property type="entry name" value="Nucleotide cyclase"/>
    <property type="match status" value="1"/>
</dbReference>
<accession>L1K1L5</accession>
<dbReference type="InterPro" id="IPR050401">
    <property type="entry name" value="Cyclic_nucleotide_synthase"/>
</dbReference>
<dbReference type="STRING" id="905079.L1K1L5"/>
<keyword evidence="10" id="KW-1185">Reference proteome</keyword>
<gene>
    <name evidence="8" type="ORF">GUITHDRAFT_63904</name>
</gene>
<reference evidence="8 10" key="1">
    <citation type="journal article" date="2012" name="Nature">
        <title>Algal genomes reveal evolutionary mosaicism and the fate of nucleomorphs.</title>
        <authorList>
            <consortium name="DOE Joint Genome Institute"/>
            <person name="Curtis B.A."/>
            <person name="Tanifuji G."/>
            <person name="Burki F."/>
            <person name="Gruber A."/>
            <person name="Irimia M."/>
            <person name="Maruyama S."/>
            <person name="Arias M.C."/>
            <person name="Ball S.G."/>
            <person name="Gile G.H."/>
            <person name="Hirakawa Y."/>
            <person name="Hopkins J.F."/>
            <person name="Kuo A."/>
            <person name="Rensing S.A."/>
            <person name="Schmutz J."/>
            <person name="Symeonidi A."/>
            <person name="Elias M."/>
            <person name="Eveleigh R.J."/>
            <person name="Herman E.K."/>
            <person name="Klute M.J."/>
            <person name="Nakayama T."/>
            <person name="Obornik M."/>
            <person name="Reyes-Prieto A."/>
            <person name="Armbrust E.V."/>
            <person name="Aves S.J."/>
            <person name="Beiko R.G."/>
            <person name="Coutinho P."/>
            <person name="Dacks J.B."/>
            <person name="Durnford D.G."/>
            <person name="Fast N.M."/>
            <person name="Green B.R."/>
            <person name="Grisdale C.J."/>
            <person name="Hempel F."/>
            <person name="Henrissat B."/>
            <person name="Hoppner M.P."/>
            <person name="Ishida K."/>
            <person name="Kim E."/>
            <person name="Koreny L."/>
            <person name="Kroth P.G."/>
            <person name="Liu Y."/>
            <person name="Malik S.B."/>
            <person name="Maier U.G."/>
            <person name="McRose D."/>
            <person name="Mock T."/>
            <person name="Neilson J.A."/>
            <person name="Onodera N.T."/>
            <person name="Poole A.M."/>
            <person name="Pritham E.J."/>
            <person name="Richards T.A."/>
            <person name="Rocap G."/>
            <person name="Roy S.W."/>
            <person name="Sarai C."/>
            <person name="Schaack S."/>
            <person name="Shirato S."/>
            <person name="Slamovits C.H."/>
            <person name="Spencer D.F."/>
            <person name="Suzuki S."/>
            <person name="Worden A.Z."/>
            <person name="Zauner S."/>
            <person name="Barry K."/>
            <person name="Bell C."/>
            <person name="Bharti A.K."/>
            <person name="Crow J.A."/>
            <person name="Grimwood J."/>
            <person name="Kramer R."/>
            <person name="Lindquist E."/>
            <person name="Lucas S."/>
            <person name="Salamov A."/>
            <person name="McFadden G.I."/>
            <person name="Lane C.E."/>
            <person name="Keeling P.J."/>
            <person name="Gray M.W."/>
            <person name="Grigoriev I.V."/>
            <person name="Archibald J.M."/>
        </authorList>
    </citation>
    <scope>NUCLEOTIDE SEQUENCE</scope>
    <source>
        <strain evidence="8 10">CCMP2712</strain>
    </source>
</reference>
<evidence type="ECO:0000256" key="2">
    <source>
        <dbReference type="ARBA" id="ARBA00022692"/>
    </source>
</evidence>
<keyword evidence="2" id="KW-0812">Transmembrane</keyword>
<dbReference type="GO" id="GO:0007168">
    <property type="term" value="P:receptor guanylyl cyclase signaling pathway"/>
    <property type="evidence" value="ECO:0007669"/>
    <property type="project" value="TreeGrafter"/>
</dbReference>
<dbReference type="GO" id="GO:0000166">
    <property type="term" value="F:nucleotide binding"/>
    <property type="evidence" value="ECO:0007669"/>
    <property type="project" value="UniProtKB-KW"/>
</dbReference>
<comment type="subcellular location">
    <subcellularLocation>
        <location evidence="1">Membrane</location>
    </subcellularLocation>
</comment>
<dbReference type="GO" id="GO:0004016">
    <property type="term" value="F:adenylate cyclase activity"/>
    <property type="evidence" value="ECO:0007669"/>
    <property type="project" value="TreeGrafter"/>
</dbReference>
<dbReference type="OrthoDB" id="5862383at2759"/>
<dbReference type="GO" id="GO:0035556">
    <property type="term" value="P:intracellular signal transduction"/>
    <property type="evidence" value="ECO:0007669"/>
    <property type="project" value="InterPro"/>
</dbReference>
<dbReference type="InterPro" id="IPR029787">
    <property type="entry name" value="Nucleotide_cyclase"/>
</dbReference>
<evidence type="ECO:0000256" key="4">
    <source>
        <dbReference type="ARBA" id="ARBA00022989"/>
    </source>
</evidence>
<dbReference type="Gene3D" id="3.30.70.1230">
    <property type="entry name" value="Nucleotide cyclase"/>
    <property type="match status" value="1"/>
</dbReference>
<dbReference type="Pfam" id="PF00211">
    <property type="entry name" value="Guanylate_cyc"/>
    <property type="match status" value="1"/>
</dbReference>
<dbReference type="GO" id="GO:0004383">
    <property type="term" value="F:guanylate cyclase activity"/>
    <property type="evidence" value="ECO:0007669"/>
    <property type="project" value="TreeGrafter"/>
</dbReference>
<dbReference type="eggNOG" id="KOG1023">
    <property type="taxonomic scope" value="Eukaryota"/>
</dbReference>
<evidence type="ECO:0000256" key="3">
    <source>
        <dbReference type="ARBA" id="ARBA00022741"/>
    </source>
</evidence>
<keyword evidence="4" id="KW-1133">Transmembrane helix</keyword>
<sequence>MQRAAVLQLDICNFTGMSQTMDALELANMVHDLFSHFDDAVRRWGLFKMDTVGDAYILQASNYPPSHFDDMVQLGKELICITKRFNIAGVELSLRVGISFGSAAGAVIGVHRAFYCVYGDTTNTAARMCKAARPNQIMCSENFASAILVFQPSKVICRHEGSMLIKGKGE</sequence>
<dbReference type="EMBL" id="JH992968">
    <property type="protein sequence ID" value="EKX54258.1"/>
    <property type="molecule type" value="Genomic_DNA"/>
</dbReference>
<keyword evidence="3" id="KW-0547">Nucleotide-binding</keyword>
<evidence type="ECO:0000259" key="7">
    <source>
        <dbReference type="PROSITE" id="PS50125"/>
    </source>
</evidence>
<dbReference type="CDD" id="cd07302">
    <property type="entry name" value="CHD"/>
    <property type="match status" value="1"/>
</dbReference>
<evidence type="ECO:0000313" key="10">
    <source>
        <dbReference type="Proteomes" id="UP000011087"/>
    </source>
</evidence>
<keyword evidence="5" id="KW-0472">Membrane</keyword>
<dbReference type="PANTHER" id="PTHR11920:SF335">
    <property type="entry name" value="GUANYLATE CYCLASE"/>
    <property type="match status" value="1"/>
</dbReference>
<dbReference type="KEGG" id="gtt:GUITHDRAFT_63904"/>
<dbReference type="GO" id="GO:0005886">
    <property type="term" value="C:plasma membrane"/>
    <property type="evidence" value="ECO:0007669"/>
    <property type="project" value="TreeGrafter"/>
</dbReference>
<reference evidence="10" key="2">
    <citation type="submission" date="2012-11" db="EMBL/GenBank/DDBJ databases">
        <authorList>
            <person name="Kuo A."/>
            <person name="Curtis B.A."/>
            <person name="Tanifuji G."/>
            <person name="Burki F."/>
            <person name="Gruber A."/>
            <person name="Irimia M."/>
            <person name="Maruyama S."/>
            <person name="Arias M.C."/>
            <person name="Ball S.G."/>
            <person name="Gile G.H."/>
            <person name="Hirakawa Y."/>
            <person name="Hopkins J.F."/>
            <person name="Rensing S.A."/>
            <person name="Schmutz J."/>
            <person name="Symeonidi A."/>
            <person name="Elias M."/>
            <person name="Eveleigh R.J."/>
            <person name="Herman E.K."/>
            <person name="Klute M.J."/>
            <person name="Nakayama T."/>
            <person name="Obornik M."/>
            <person name="Reyes-Prieto A."/>
            <person name="Armbrust E.V."/>
            <person name="Aves S.J."/>
            <person name="Beiko R.G."/>
            <person name="Coutinho P."/>
            <person name="Dacks J.B."/>
            <person name="Durnford D.G."/>
            <person name="Fast N.M."/>
            <person name="Green B.R."/>
            <person name="Grisdale C."/>
            <person name="Hempe F."/>
            <person name="Henrissat B."/>
            <person name="Hoppner M.P."/>
            <person name="Ishida K.-I."/>
            <person name="Kim E."/>
            <person name="Koreny L."/>
            <person name="Kroth P.G."/>
            <person name="Liu Y."/>
            <person name="Malik S.-B."/>
            <person name="Maier U.G."/>
            <person name="McRose D."/>
            <person name="Mock T."/>
            <person name="Neilson J.A."/>
            <person name="Onodera N.T."/>
            <person name="Poole A.M."/>
            <person name="Pritham E.J."/>
            <person name="Richards T.A."/>
            <person name="Rocap G."/>
            <person name="Roy S.W."/>
            <person name="Sarai C."/>
            <person name="Schaack S."/>
            <person name="Shirato S."/>
            <person name="Slamovits C.H."/>
            <person name="Spencer D.F."/>
            <person name="Suzuki S."/>
            <person name="Worden A.Z."/>
            <person name="Zauner S."/>
            <person name="Barry K."/>
            <person name="Bell C."/>
            <person name="Bharti A.K."/>
            <person name="Crow J.A."/>
            <person name="Grimwood J."/>
            <person name="Kramer R."/>
            <person name="Lindquist E."/>
            <person name="Lucas S."/>
            <person name="Salamov A."/>
            <person name="McFadden G.I."/>
            <person name="Lane C.E."/>
            <person name="Keeling P.J."/>
            <person name="Gray M.W."/>
            <person name="Grigoriev I.V."/>
            <person name="Archibald J.M."/>
        </authorList>
    </citation>
    <scope>NUCLEOTIDE SEQUENCE</scope>
    <source>
        <strain evidence="10">CCMP2712</strain>
    </source>
</reference>
<evidence type="ECO:0000256" key="5">
    <source>
        <dbReference type="ARBA" id="ARBA00023136"/>
    </source>
</evidence>